<feature type="domain" description="SnoaL-like" evidence="1">
    <location>
        <begin position="12"/>
        <end position="124"/>
    </location>
</feature>
<dbReference type="InterPro" id="IPR037401">
    <property type="entry name" value="SnoaL-like"/>
</dbReference>
<dbReference type="PANTHER" id="PTHR41252">
    <property type="entry name" value="BLR2505 PROTEIN"/>
    <property type="match status" value="1"/>
</dbReference>
<dbReference type="EMBL" id="JAJNDB010000001">
    <property type="protein sequence ID" value="MCD2192112.1"/>
    <property type="molecule type" value="Genomic_DNA"/>
</dbReference>
<sequence>MTTATDNATTVATVYQAFGSGDVPTLMGLIAENVRWESDWEDNFAQRAGGPAFYKPFHGRDQLDGFFEAMGANTFHQLEVRDVIADGDRAVARVALEYTLPSGGRYRDEQLHLWTFDADGKIIAIRHFLDTAKLLAATRGEDTTAGRS</sequence>
<dbReference type="Gene3D" id="3.10.450.50">
    <property type="match status" value="1"/>
</dbReference>
<keyword evidence="3" id="KW-1185">Reference proteome</keyword>
<gene>
    <name evidence="2" type="ORF">LQ327_01730</name>
</gene>
<dbReference type="Proteomes" id="UP001199469">
    <property type="component" value="Unassembled WGS sequence"/>
</dbReference>
<reference evidence="2 3" key="1">
    <citation type="submission" date="2021-11" db="EMBL/GenBank/DDBJ databases">
        <title>Draft genome sequence of Actinomycetospora sp. SF1 isolated from the rhizosphere soil.</title>
        <authorList>
            <person name="Duangmal K."/>
            <person name="Chantavorakit T."/>
        </authorList>
    </citation>
    <scope>NUCLEOTIDE SEQUENCE [LARGE SCALE GENOMIC DNA]</scope>
    <source>
        <strain evidence="2 3">TBRC 5722</strain>
    </source>
</reference>
<accession>A0ABS8P289</accession>
<evidence type="ECO:0000259" key="1">
    <source>
        <dbReference type="Pfam" id="PF12680"/>
    </source>
</evidence>
<dbReference type="Pfam" id="PF12680">
    <property type="entry name" value="SnoaL_2"/>
    <property type="match status" value="1"/>
</dbReference>
<comment type="caution">
    <text evidence="2">The sequence shown here is derived from an EMBL/GenBank/DDBJ whole genome shotgun (WGS) entry which is preliminary data.</text>
</comment>
<evidence type="ECO:0000313" key="3">
    <source>
        <dbReference type="Proteomes" id="UP001199469"/>
    </source>
</evidence>
<protein>
    <submittedName>
        <fullName evidence="2">Nuclear transport factor 2 family protein</fullName>
    </submittedName>
</protein>
<proteinExistence type="predicted"/>
<dbReference type="SUPFAM" id="SSF54427">
    <property type="entry name" value="NTF2-like"/>
    <property type="match status" value="1"/>
</dbReference>
<dbReference type="InterPro" id="IPR032710">
    <property type="entry name" value="NTF2-like_dom_sf"/>
</dbReference>
<evidence type="ECO:0000313" key="2">
    <source>
        <dbReference type="EMBL" id="MCD2192112.1"/>
    </source>
</evidence>
<organism evidence="2 3">
    <name type="scientific">Actinomycetospora endophytica</name>
    <dbReference type="NCBI Taxonomy" id="2291215"/>
    <lineage>
        <taxon>Bacteria</taxon>
        <taxon>Bacillati</taxon>
        <taxon>Actinomycetota</taxon>
        <taxon>Actinomycetes</taxon>
        <taxon>Pseudonocardiales</taxon>
        <taxon>Pseudonocardiaceae</taxon>
        <taxon>Actinomycetospora</taxon>
    </lineage>
</organism>
<dbReference type="RefSeq" id="WP_230729803.1">
    <property type="nucleotide sequence ID" value="NZ_JAJNDB010000001.1"/>
</dbReference>
<dbReference type="PANTHER" id="PTHR41252:SF1">
    <property type="entry name" value="BLR2505 PROTEIN"/>
    <property type="match status" value="1"/>
</dbReference>
<name>A0ABS8P289_9PSEU</name>